<feature type="domain" description="IclR-ED" evidence="8">
    <location>
        <begin position="72"/>
        <end position="249"/>
    </location>
</feature>
<evidence type="ECO:0000256" key="1">
    <source>
        <dbReference type="ARBA" id="ARBA00022798"/>
    </source>
</evidence>
<dbReference type="PROSITE" id="PS51077">
    <property type="entry name" value="HTH_ICLR"/>
    <property type="match status" value="1"/>
</dbReference>
<evidence type="ECO:0000313" key="10">
    <source>
        <dbReference type="Proteomes" id="UP000568696"/>
    </source>
</evidence>
<dbReference type="Pfam" id="PF09339">
    <property type="entry name" value="HTH_IclR"/>
    <property type="match status" value="1"/>
</dbReference>
<dbReference type="PANTHER" id="PTHR30136">
    <property type="entry name" value="HELIX-TURN-HELIX TRANSCRIPTIONAL REGULATOR, ICLR FAMILY"/>
    <property type="match status" value="1"/>
</dbReference>
<dbReference type="Gene3D" id="1.10.10.10">
    <property type="entry name" value="Winged helix-like DNA-binding domain superfamily/Winged helix DNA-binding domain"/>
    <property type="match status" value="1"/>
</dbReference>
<feature type="domain" description="HTH iclR-type" evidence="7">
    <location>
        <begin position="10"/>
        <end position="71"/>
    </location>
</feature>
<evidence type="ECO:0000256" key="5">
    <source>
        <dbReference type="ARBA" id="ARBA00058938"/>
    </source>
</evidence>
<dbReference type="EMBL" id="JAAYSN010000280">
    <property type="protein sequence ID" value="NLP40042.1"/>
    <property type="molecule type" value="Genomic_DNA"/>
</dbReference>
<gene>
    <name evidence="9" type="ORF">GX356_10075</name>
</gene>
<dbReference type="InterPro" id="IPR014757">
    <property type="entry name" value="Tscrpt_reg_IclR_C"/>
</dbReference>
<dbReference type="SUPFAM" id="SSF46785">
    <property type="entry name" value="Winged helix' DNA-binding domain"/>
    <property type="match status" value="1"/>
</dbReference>
<dbReference type="Proteomes" id="UP000568696">
    <property type="component" value="Unassembled WGS sequence"/>
</dbReference>
<name>A0A7X8MX17_9CORY</name>
<evidence type="ECO:0000256" key="3">
    <source>
        <dbReference type="ARBA" id="ARBA00023125"/>
    </source>
</evidence>
<evidence type="ECO:0000256" key="4">
    <source>
        <dbReference type="ARBA" id="ARBA00023163"/>
    </source>
</evidence>
<dbReference type="InterPro" id="IPR029016">
    <property type="entry name" value="GAF-like_dom_sf"/>
</dbReference>
<dbReference type="InterPro" id="IPR036388">
    <property type="entry name" value="WH-like_DNA-bd_sf"/>
</dbReference>
<dbReference type="PROSITE" id="PS51078">
    <property type="entry name" value="ICLR_ED"/>
    <property type="match status" value="1"/>
</dbReference>
<reference evidence="9 10" key="1">
    <citation type="journal article" date="2020" name="Biotechnol. Biofuels">
        <title>New insights from the biogas microbiome by comprehensive genome-resolved metagenomics of nearly 1600 species originating from multiple anaerobic digesters.</title>
        <authorList>
            <person name="Campanaro S."/>
            <person name="Treu L."/>
            <person name="Rodriguez-R L.M."/>
            <person name="Kovalovszki A."/>
            <person name="Ziels R.M."/>
            <person name="Maus I."/>
            <person name="Zhu X."/>
            <person name="Kougias P.G."/>
            <person name="Basile A."/>
            <person name="Luo G."/>
            <person name="Schluter A."/>
            <person name="Konstantinidis K.T."/>
            <person name="Angelidaki I."/>
        </authorList>
    </citation>
    <scope>NUCLEOTIDE SEQUENCE [LARGE SCALE GENOMIC DNA]</scope>
    <source>
        <strain evidence="9">AS23ysBPME_344</strain>
    </source>
</reference>
<dbReference type="GO" id="GO:0006071">
    <property type="term" value="P:glycerol metabolic process"/>
    <property type="evidence" value="ECO:0007669"/>
    <property type="project" value="UniProtKB-KW"/>
</dbReference>
<dbReference type="Gene3D" id="3.30.450.40">
    <property type="match status" value="1"/>
</dbReference>
<keyword evidence="3" id="KW-0238">DNA-binding</keyword>
<evidence type="ECO:0000313" key="9">
    <source>
        <dbReference type="EMBL" id="NLP40042.1"/>
    </source>
</evidence>
<dbReference type="InterPro" id="IPR036390">
    <property type="entry name" value="WH_DNA-bd_sf"/>
</dbReference>
<evidence type="ECO:0000256" key="6">
    <source>
        <dbReference type="ARBA" id="ARBA00070406"/>
    </source>
</evidence>
<comment type="caution">
    <text evidence="9">The sequence shown here is derived from an EMBL/GenBank/DDBJ whole genome shotgun (WGS) entry which is preliminary data.</text>
</comment>
<dbReference type="GO" id="GO:0003700">
    <property type="term" value="F:DNA-binding transcription factor activity"/>
    <property type="evidence" value="ECO:0007669"/>
    <property type="project" value="TreeGrafter"/>
</dbReference>
<dbReference type="GO" id="GO:0003677">
    <property type="term" value="F:DNA binding"/>
    <property type="evidence" value="ECO:0007669"/>
    <property type="project" value="UniProtKB-KW"/>
</dbReference>
<proteinExistence type="predicted"/>
<dbReference type="GO" id="GO:0045892">
    <property type="term" value="P:negative regulation of DNA-templated transcription"/>
    <property type="evidence" value="ECO:0007669"/>
    <property type="project" value="TreeGrafter"/>
</dbReference>
<keyword evidence="2" id="KW-0805">Transcription regulation</keyword>
<evidence type="ECO:0000259" key="7">
    <source>
        <dbReference type="PROSITE" id="PS51077"/>
    </source>
</evidence>
<sequence length="265" mass="29413">MAGGSRQPGRSVLNRISDILAAFESERRPLSMTEIAERADLPMSSAHRMVNDLVDHGLLNRTPDGRYQAGLRLWRLGQSVGQQLRETAHPHVQDLYSLTGETSHLAIRDGREVLYIFRFYGTKRVARSSWTGGRLPLHSTAVGKVILAHEEKWVQDAFLEHRMPQSTRNTIGDPAQLAAELPKIREQGYATTFEEQRLGTCSIAVPIFHTGRIGAGLGLVLSADKYSSLGRYVPTLQAVSRRIEKATAHIPLESLLESGRLGERS</sequence>
<dbReference type="PANTHER" id="PTHR30136:SF24">
    <property type="entry name" value="HTH-TYPE TRANSCRIPTIONAL REPRESSOR ALLR"/>
    <property type="match status" value="1"/>
</dbReference>
<keyword evidence="4" id="KW-0804">Transcription</keyword>
<protein>
    <recommendedName>
        <fullName evidence="6">Glycerol operon regulatory protein</fullName>
    </recommendedName>
</protein>
<comment type="function">
    <text evidence="5">May be an activator protein for the gylABX operon.</text>
</comment>
<evidence type="ECO:0000256" key="2">
    <source>
        <dbReference type="ARBA" id="ARBA00023015"/>
    </source>
</evidence>
<dbReference type="FunFam" id="1.10.10.10:FF:000056">
    <property type="entry name" value="IclR family transcriptional regulator"/>
    <property type="match status" value="1"/>
</dbReference>
<dbReference type="InterPro" id="IPR050707">
    <property type="entry name" value="HTH_MetabolicPath_Reg"/>
</dbReference>
<dbReference type="SMART" id="SM00346">
    <property type="entry name" value="HTH_ICLR"/>
    <property type="match status" value="1"/>
</dbReference>
<dbReference type="AlphaFoldDB" id="A0A7X8MX17"/>
<dbReference type="SUPFAM" id="SSF55781">
    <property type="entry name" value="GAF domain-like"/>
    <property type="match status" value="1"/>
</dbReference>
<dbReference type="Pfam" id="PF01614">
    <property type="entry name" value="IclR_C"/>
    <property type="match status" value="1"/>
</dbReference>
<organism evidence="9 10">
    <name type="scientific">Corynebacterium pollutisoli</name>
    <dbReference type="NCBI Taxonomy" id="1610489"/>
    <lineage>
        <taxon>Bacteria</taxon>
        <taxon>Bacillati</taxon>
        <taxon>Actinomycetota</taxon>
        <taxon>Actinomycetes</taxon>
        <taxon>Mycobacteriales</taxon>
        <taxon>Corynebacteriaceae</taxon>
        <taxon>Corynebacterium</taxon>
    </lineage>
</organism>
<dbReference type="InterPro" id="IPR005471">
    <property type="entry name" value="Tscrpt_reg_IclR_N"/>
</dbReference>
<evidence type="ECO:0000259" key="8">
    <source>
        <dbReference type="PROSITE" id="PS51078"/>
    </source>
</evidence>
<accession>A0A7X8MX17</accession>
<keyword evidence="1" id="KW-0319">Glycerol metabolism</keyword>